<evidence type="ECO:0000313" key="6">
    <source>
        <dbReference type="EMBL" id="GAA1719965.1"/>
    </source>
</evidence>
<dbReference type="NCBIfam" id="TIGR03057">
    <property type="entry name" value="xxxLxxG_by_4"/>
    <property type="match status" value="5"/>
</dbReference>
<feature type="transmembrane region" description="Helical" evidence="5">
    <location>
        <begin position="741"/>
        <end position="764"/>
    </location>
</feature>
<feature type="transmembrane region" description="Helical" evidence="5">
    <location>
        <begin position="639"/>
        <end position="665"/>
    </location>
</feature>
<organism evidence="6 7">
    <name type="scientific">Isoptericola hypogeus</name>
    <dbReference type="NCBI Taxonomy" id="300179"/>
    <lineage>
        <taxon>Bacteria</taxon>
        <taxon>Bacillati</taxon>
        <taxon>Actinomycetota</taxon>
        <taxon>Actinomycetes</taxon>
        <taxon>Micrococcales</taxon>
        <taxon>Promicromonosporaceae</taxon>
        <taxon>Isoptericola</taxon>
    </lineage>
</organism>
<comment type="caution">
    <text evidence="6">The sequence shown here is derived from an EMBL/GenBank/DDBJ whole genome shotgun (WGS) entry which is preliminary data.</text>
</comment>
<evidence type="ECO:0000256" key="1">
    <source>
        <dbReference type="ARBA" id="ARBA00004141"/>
    </source>
</evidence>
<evidence type="ECO:0000313" key="7">
    <source>
        <dbReference type="Proteomes" id="UP001501138"/>
    </source>
</evidence>
<evidence type="ECO:0000256" key="2">
    <source>
        <dbReference type="ARBA" id="ARBA00022692"/>
    </source>
</evidence>
<keyword evidence="3 5" id="KW-1133">Transmembrane helix</keyword>
<evidence type="ECO:0000256" key="3">
    <source>
        <dbReference type="ARBA" id="ARBA00022989"/>
    </source>
</evidence>
<feature type="transmembrane region" description="Helical" evidence="5">
    <location>
        <begin position="677"/>
        <end position="699"/>
    </location>
</feature>
<proteinExistence type="predicted"/>
<dbReference type="Gene3D" id="1.10.287.950">
    <property type="entry name" value="Methyl-accepting chemotaxis protein"/>
    <property type="match status" value="2"/>
</dbReference>
<accession>A0ABP4VAU5</accession>
<dbReference type="RefSeq" id="WP_344247134.1">
    <property type="nucleotide sequence ID" value="NZ_BAAAPM010000003.1"/>
</dbReference>
<dbReference type="PANTHER" id="PTHR43077:SF5">
    <property type="entry name" value="PHAGE INFECTION PROTEIN"/>
    <property type="match status" value="1"/>
</dbReference>
<feature type="transmembrane region" description="Helical" evidence="5">
    <location>
        <begin position="784"/>
        <end position="808"/>
    </location>
</feature>
<dbReference type="SUPFAM" id="SSF58104">
    <property type="entry name" value="Methyl-accepting chemotaxis protein (MCP) signaling domain"/>
    <property type="match status" value="1"/>
</dbReference>
<dbReference type="NCBIfam" id="TIGR03061">
    <property type="entry name" value="pip_yhgE_Nterm"/>
    <property type="match status" value="1"/>
</dbReference>
<feature type="transmembrane region" description="Helical" evidence="5">
    <location>
        <begin position="705"/>
        <end position="729"/>
    </location>
</feature>
<reference evidence="7" key="1">
    <citation type="journal article" date="2019" name="Int. J. Syst. Evol. Microbiol.">
        <title>The Global Catalogue of Microorganisms (GCM) 10K type strain sequencing project: providing services to taxonomists for standard genome sequencing and annotation.</title>
        <authorList>
            <consortium name="The Broad Institute Genomics Platform"/>
            <consortium name="The Broad Institute Genome Sequencing Center for Infectious Disease"/>
            <person name="Wu L."/>
            <person name="Ma J."/>
        </authorList>
    </citation>
    <scope>NUCLEOTIDE SEQUENCE [LARGE SCALE GENOMIC DNA]</scope>
    <source>
        <strain evidence="7">JCM 15589</strain>
    </source>
</reference>
<dbReference type="InterPro" id="IPR051328">
    <property type="entry name" value="T7SS_ABC-Transporter"/>
</dbReference>
<comment type="subcellular location">
    <subcellularLocation>
        <location evidence="1">Membrane</location>
        <topology evidence="1">Multi-pass membrane protein</topology>
    </subcellularLocation>
</comment>
<keyword evidence="4 5" id="KW-0472">Membrane</keyword>
<name>A0ABP4VAU5_9MICO</name>
<keyword evidence="2 5" id="KW-0812">Transmembrane</keyword>
<feature type="transmembrane region" description="Helical" evidence="5">
    <location>
        <begin position="21"/>
        <end position="40"/>
    </location>
</feature>
<dbReference type="PANTHER" id="PTHR43077">
    <property type="entry name" value="TRANSPORT PERMEASE YVFS-RELATED"/>
    <property type="match status" value="1"/>
</dbReference>
<protein>
    <recommendedName>
        <fullName evidence="8">YhgE/Pip domain-containing protein</fullName>
    </recommendedName>
</protein>
<dbReference type="Proteomes" id="UP001501138">
    <property type="component" value="Unassembled WGS sequence"/>
</dbReference>
<evidence type="ECO:0008006" key="8">
    <source>
        <dbReference type="Google" id="ProtNLM"/>
    </source>
</evidence>
<dbReference type="InterPro" id="IPR017500">
    <property type="entry name" value="Phage_infect_YhgE_N"/>
</dbReference>
<keyword evidence="7" id="KW-1185">Reference proteome</keyword>
<gene>
    <name evidence="6" type="ORF">GCM10009809_14660</name>
</gene>
<dbReference type="InterPro" id="IPR023908">
    <property type="entry name" value="xxxLxxG_rpt"/>
</dbReference>
<evidence type="ECO:0000256" key="4">
    <source>
        <dbReference type="ARBA" id="ARBA00023136"/>
    </source>
</evidence>
<evidence type="ECO:0000256" key="5">
    <source>
        <dbReference type="SAM" id="Phobius"/>
    </source>
</evidence>
<dbReference type="EMBL" id="BAAAPM010000003">
    <property type="protein sequence ID" value="GAA1719965.1"/>
    <property type="molecule type" value="Genomic_DNA"/>
</dbReference>
<sequence>MTAPTSVRTIDSVLRRNPWRVAAVALLPLMVLGLLLAALWNPQDRLSQVPAAIVNLDEPVEVDGQTVPLGRQLASGLVSGGETADGAKAAQPAEDATNFDWTITDSGGARAGLADGTYSAVVTIPKDFSAAATSMGGDDPSKAVQATVDVSTPPGGRVADDALARVVAATATSVMSSSLTETYVDNVLVGFDQLADGIGQAQDGATQLADGADQSADGADQLADGAGQLAGGATEASGGAGQLADGAGQLADGASAAAGGASELSGGAAQLADGANAAATGADGVAAGASGLADGAGQLAGGASDLADGSGQVADGARGIAGGIGESASGAEDLADSGDDLAAGARQVAAGNAALADGVGQVDEDLPSSEEISDGIAQAQQATLDAVDDAIATLGCAQDATRPGCAELLELRDELEQGSGPLAELGDELVAARDQLGALATQTDQLATGAEGVATGVAGIADGNRELASGLRELQGAAGQVADGADGVSSGAQGLSGGAEELDTGAARLAGGASDLSAGVGRLGSGAGGLASGASELSSGVGELATGADGVASGASELSSGVGELATGADGLSTGAGELSSGVGQLASGASDLSDGLGDAVSQIPTYTEDERKTLSAVVAEPVAAPSGDGLSTGASGPLFAVVALWLGALALLTVFPPVVAGALGSTRDSVRLTLSAFALPALVAVATGAAVGAILAAVEDLSVGGWVGAIVVGALASVSFVAVHQGFVGLLGNLGRGISLLIAVLVIATGVIATVPAALQGLVDLLPVGAAREALTAVVVPDAGGLGGAVVAVVVWALAGLALAVLVTARGRRLGVRQLLRA</sequence>